<proteinExistence type="predicted"/>
<name>A0A941CXD2_9CAUL</name>
<reference evidence="1" key="2">
    <citation type="submission" date="2021-04" db="EMBL/GenBank/DDBJ databases">
        <title>Draft genome assembly of strain Phenylobacterium sp. 20VBR1 using MiniION and Illumina platforms.</title>
        <authorList>
            <person name="Thomas F.A."/>
            <person name="Krishnan K.P."/>
            <person name="Sinha R.K."/>
        </authorList>
    </citation>
    <scope>NUCLEOTIDE SEQUENCE</scope>
    <source>
        <strain evidence="1">20VBR1</strain>
    </source>
</reference>
<sequence length="73" mass="8290">MNDHEGEDPEEEGVRARLAIVSLDHSDLDAAIQALMLSPLPDMMVISRLKRKKLLLKDEIERLRDQLTPDIIA</sequence>
<reference evidence="2" key="1">
    <citation type="submission" date="2021-01" db="EMBL/GenBank/DDBJ databases">
        <title>Genome sequence of Phenylobacterium sp. 20VBR1 isolated from a valley glaceir, Ny-Alesund, Svalbard.</title>
        <authorList>
            <person name="Thomas F.A."/>
            <person name="Krishnan K.P."/>
            <person name="Sinha R.K."/>
        </authorList>
    </citation>
    <scope>NUCLEOTIDE SEQUENCE</scope>
    <source>
        <strain evidence="2">20VBR1</strain>
    </source>
</reference>
<dbReference type="Gene3D" id="6.10.280.50">
    <property type="match status" value="1"/>
</dbReference>
<keyword evidence="3" id="KW-1185">Reference proteome</keyword>
<evidence type="ECO:0000313" key="1">
    <source>
        <dbReference type="EMBL" id="MBR7618411.1"/>
    </source>
</evidence>
<dbReference type="AlphaFoldDB" id="A0A941CXD2"/>
<organism evidence="1 3">
    <name type="scientific">Phenylobacterium glaciei</name>
    <dbReference type="NCBI Taxonomy" id="2803784"/>
    <lineage>
        <taxon>Bacteria</taxon>
        <taxon>Pseudomonadati</taxon>
        <taxon>Pseudomonadota</taxon>
        <taxon>Alphaproteobacteria</taxon>
        <taxon>Caulobacterales</taxon>
        <taxon>Caulobacteraceae</taxon>
        <taxon>Phenylobacterium</taxon>
    </lineage>
</organism>
<dbReference type="EMBL" id="CP068570">
    <property type="protein sequence ID" value="QQZ50838.1"/>
    <property type="molecule type" value="Genomic_DNA"/>
</dbReference>
<gene>
    <name evidence="1" type="ORF">JKL49_03335</name>
    <name evidence="2" type="ORF">JKL49_05920</name>
</gene>
<dbReference type="RefSeq" id="WP_215338292.1">
    <property type="nucleotide sequence ID" value="NZ_JAGSGD010000001.1"/>
</dbReference>
<dbReference type="Proteomes" id="UP000622580">
    <property type="component" value="Unassembled WGS sequence"/>
</dbReference>
<evidence type="ECO:0000313" key="3">
    <source>
        <dbReference type="Proteomes" id="UP000622580"/>
    </source>
</evidence>
<evidence type="ECO:0000313" key="2">
    <source>
        <dbReference type="EMBL" id="QQZ50838.1"/>
    </source>
</evidence>
<dbReference type="Pfam" id="PF04325">
    <property type="entry name" value="DUF465"/>
    <property type="match status" value="1"/>
</dbReference>
<accession>A0A941CXD2</accession>
<dbReference type="InterPro" id="IPR007420">
    <property type="entry name" value="DUF465"/>
</dbReference>
<dbReference type="EMBL" id="JAGSGD010000001">
    <property type="protein sequence ID" value="MBR7618411.1"/>
    <property type="molecule type" value="Genomic_DNA"/>
</dbReference>
<protein>
    <submittedName>
        <fullName evidence="1">DUF465 domain-containing protein</fullName>
    </submittedName>
</protein>
<dbReference type="InterPro" id="IPR038444">
    <property type="entry name" value="DUF465_sf"/>
</dbReference>